<sequence>MPAHRKFIENINWEGAILQSTIQISLSQAEIAEFCQRWKILEFYLFGSVLRNDFRPDSDIDVMVKFAADAQWGFEFVEIKRELEKMFQRDVDLLTKTSIEESHNWIRRKEILGKAKLVYVAK</sequence>
<dbReference type="PANTHER" id="PTHR33571:SF12">
    <property type="entry name" value="BSL3053 PROTEIN"/>
    <property type="match status" value="1"/>
</dbReference>
<evidence type="ECO:0000313" key="12">
    <source>
        <dbReference type="Proteomes" id="UP000226442"/>
    </source>
</evidence>
<dbReference type="Gene3D" id="3.30.460.10">
    <property type="entry name" value="Beta Polymerase, domain 2"/>
    <property type="match status" value="1"/>
</dbReference>
<protein>
    <submittedName>
        <fullName evidence="11">DNA polymerase subunit beta</fullName>
    </submittedName>
</protein>
<keyword evidence="6" id="KW-0547">Nucleotide-binding</keyword>
<reference evidence="11" key="1">
    <citation type="submission" date="2017-10" db="EMBL/GenBank/DDBJ databases">
        <title>Draft genome sequence of the planktic cyanobacteria Tychonema bourrellyi isolated from alpine lentic freshwater.</title>
        <authorList>
            <person name="Tett A."/>
            <person name="Armanini F."/>
            <person name="Asnicar F."/>
            <person name="Boscaini A."/>
            <person name="Pasolli E."/>
            <person name="Zolfo M."/>
            <person name="Donati C."/>
            <person name="Salmaso N."/>
            <person name="Segata N."/>
        </authorList>
    </citation>
    <scope>NUCLEOTIDE SEQUENCE</scope>
    <source>
        <strain evidence="11">FEM_GT703</strain>
    </source>
</reference>
<dbReference type="GO" id="GO:0005524">
    <property type="term" value="F:ATP binding"/>
    <property type="evidence" value="ECO:0007669"/>
    <property type="project" value="UniProtKB-KW"/>
</dbReference>
<evidence type="ECO:0000256" key="1">
    <source>
        <dbReference type="ARBA" id="ARBA00001946"/>
    </source>
</evidence>
<comment type="caution">
    <text evidence="11">The sequence shown here is derived from an EMBL/GenBank/DDBJ whole genome shotgun (WGS) entry which is preliminary data.</text>
</comment>
<dbReference type="GO" id="GO:0046872">
    <property type="term" value="F:metal ion binding"/>
    <property type="evidence" value="ECO:0007669"/>
    <property type="project" value="UniProtKB-KW"/>
</dbReference>
<evidence type="ECO:0000256" key="4">
    <source>
        <dbReference type="ARBA" id="ARBA00022695"/>
    </source>
</evidence>
<dbReference type="GO" id="GO:0016779">
    <property type="term" value="F:nucleotidyltransferase activity"/>
    <property type="evidence" value="ECO:0007669"/>
    <property type="project" value="UniProtKB-KW"/>
</dbReference>
<dbReference type="Pfam" id="PF01909">
    <property type="entry name" value="NTP_transf_2"/>
    <property type="match status" value="1"/>
</dbReference>
<keyword evidence="2" id="KW-1277">Toxin-antitoxin system</keyword>
<keyword evidence="12" id="KW-1185">Reference proteome</keyword>
<evidence type="ECO:0000256" key="6">
    <source>
        <dbReference type="ARBA" id="ARBA00022741"/>
    </source>
</evidence>
<evidence type="ECO:0000256" key="9">
    <source>
        <dbReference type="ARBA" id="ARBA00038276"/>
    </source>
</evidence>
<dbReference type="CDD" id="cd05403">
    <property type="entry name" value="NT_KNTase_like"/>
    <property type="match status" value="1"/>
</dbReference>
<proteinExistence type="inferred from homology"/>
<keyword evidence="3" id="KW-0808">Transferase</keyword>
<evidence type="ECO:0000256" key="2">
    <source>
        <dbReference type="ARBA" id="ARBA00022649"/>
    </source>
</evidence>
<evidence type="ECO:0000259" key="10">
    <source>
        <dbReference type="Pfam" id="PF01909"/>
    </source>
</evidence>
<dbReference type="SUPFAM" id="SSF81301">
    <property type="entry name" value="Nucleotidyltransferase"/>
    <property type="match status" value="1"/>
</dbReference>
<dbReference type="InterPro" id="IPR043519">
    <property type="entry name" value="NT_sf"/>
</dbReference>
<dbReference type="OrthoDB" id="428157at2"/>
<organism evidence="11 12">
    <name type="scientific">Tychonema bourrellyi FEM_GT703</name>
    <dbReference type="NCBI Taxonomy" id="2040638"/>
    <lineage>
        <taxon>Bacteria</taxon>
        <taxon>Bacillati</taxon>
        <taxon>Cyanobacteriota</taxon>
        <taxon>Cyanophyceae</taxon>
        <taxon>Oscillatoriophycideae</taxon>
        <taxon>Oscillatoriales</taxon>
        <taxon>Microcoleaceae</taxon>
        <taxon>Tychonema</taxon>
    </lineage>
</organism>
<comment type="similarity">
    <text evidence="9">Belongs to the MntA antitoxin family.</text>
</comment>
<keyword evidence="7" id="KW-0067">ATP-binding</keyword>
<keyword evidence="4" id="KW-0548">Nucleotidyltransferase</keyword>
<name>A0A2G4F0B3_9CYAN</name>
<dbReference type="PANTHER" id="PTHR33571">
    <property type="entry name" value="SSL8005 PROTEIN"/>
    <property type="match status" value="1"/>
</dbReference>
<dbReference type="InterPro" id="IPR002934">
    <property type="entry name" value="Polymerase_NTP_transf_dom"/>
</dbReference>
<dbReference type="Proteomes" id="UP000226442">
    <property type="component" value="Unassembled WGS sequence"/>
</dbReference>
<dbReference type="EMBL" id="NXIB02000062">
    <property type="protein sequence ID" value="PHX55201.1"/>
    <property type="molecule type" value="Genomic_DNA"/>
</dbReference>
<gene>
    <name evidence="11" type="ORF">CP500_012080</name>
</gene>
<keyword evidence="8" id="KW-0460">Magnesium</keyword>
<accession>A0A2G4F0B3</accession>
<dbReference type="InterPro" id="IPR052038">
    <property type="entry name" value="Type-VII_TA_antitoxin"/>
</dbReference>
<comment type="cofactor">
    <cofactor evidence="1">
        <name>Mg(2+)</name>
        <dbReference type="ChEBI" id="CHEBI:18420"/>
    </cofactor>
</comment>
<evidence type="ECO:0000313" key="11">
    <source>
        <dbReference type="EMBL" id="PHX55201.1"/>
    </source>
</evidence>
<evidence type="ECO:0000256" key="3">
    <source>
        <dbReference type="ARBA" id="ARBA00022679"/>
    </source>
</evidence>
<evidence type="ECO:0000256" key="7">
    <source>
        <dbReference type="ARBA" id="ARBA00022840"/>
    </source>
</evidence>
<dbReference type="AlphaFoldDB" id="A0A2G4F0B3"/>
<keyword evidence="5" id="KW-0479">Metal-binding</keyword>
<feature type="domain" description="Polymerase nucleotidyl transferase" evidence="10">
    <location>
        <begin position="33"/>
        <end position="114"/>
    </location>
</feature>
<evidence type="ECO:0000256" key="5">
    <source>
        <dbReference type="ARBA" id="ARBA00022723"/>
    </source>
</evidence>
<evidence type="ECO:0000256" key="8">
    <source>
        <dbReference type="ARBA" id="ARBA00022842"/>
    </source>
</evidence>